<evidence type="ECO:0000313" key="5">
    <source>
        <dbReference type="EMBL" id="KEK19098.1"/>
    </source>
</evidence>
<feature type="domain" description="HTH gntR-type" evidence="4">
    <location>
        <begin position="8"/>
        <end position="76"/>
    </location>
</feature>
<organism evidence="5 6">
    <name type="scientific">Bacillus manliponensis</name>
    <dbReference type="NCBI Taxonomy" id="574376"/>
    <lineage>
        <taxon>Bacteria</taxon>
        <taxon>Bacillati</taxon>
        <taxon>Bacillota</taxon>
        <taxon>Bacilli</taxon>
        <taxon>Bacillales</taxon>
        <taxon>Bacillaceae</taxon>
        <taxon>Bacillus</taxon>
        <taxon>Bacillus cereus group</taxon>
    </lineage>
</organism>
<dbReference type="OrthoDB" id="457376at2"/>
<reference evidence="5 6" key="1">
    <citation type="submission" date="2014-06" db="EMBL/GenBank/DDBJ databases">
        <title>Draft genome sequence of Bacillus manliponensis JCM 15802 (MCCC 1A00708).</title>
        <authorList>
            <person name="Lai Q."/>
            <person name="Liu Y."/>
            <person name="Shao Z."/>
        </authorList>
    </citation>
    <scope>NUCLEOTIDE SEQUENCE [LARGE SCALE GENOMIC DNA]</scope>
    <source>
        <strain evidence="5 6">JCM 15802</strain>
    </source>
</reference>
<dbReference type="InterPro" id="IPR036388">
    <property type="entry name" value="WH-like_DNA-bd_sf"/>
</dbReference>
<dbReference type="GO" id="GO:0045892">
    <property type="term" value="P:negative regulation of DNA-templated transcription"/>
    <property type="evidence" value="ECO:0007669"/>
    <property type="project" value="TreeGrafter"/>
</dbReference>
<dbReference type="SMART" id="SM00345">
    <property type="entry name" value="HTH_GNTR"/>
    <property type="match status" value="1"/>
</dbReference>
<dbReference type="InterPro" id="IPR000524">
    <property type="entry name" value="Tscrpt_reg_HTH_GntR"/>
</dbReference>
<name>A0A073KA01_9BACI</name>
<dbReference type="SMART" id="SM00866">
    <property type="entry name" value="UTRA"/>
    <property type="match status" value="1"/>
</dbReference>
<dbReference type="EMBL" id="JOTN01000009">
    <property type="protein sequence ID" value="KEK19098.1"/>
    <property type="molecule type" value="Genomic_DNA"/>
</dbReference>
<keyword evidence="6" id="KW-1185">Reference proteome</keyword>
<dbReference type="PANTHER" id="PTHR44846:SF1">
    <property type="entry name" value="MANNOSYL-D-GLYCERATE TRANSPORT_METABOLISM SYSTEM REPRESSOR MNGR-RELATED"/>
    <property type="match status" value="1"/>
</dbReference>
<keyword evidence="1" id="KW-0805">Transcription regulation</keyword>
<comment type="caution">
    <text evidence="5">The sequence shown here is derived from an EMBL/GenBank/DDBJ whole genome shotgun (WGS) entry which is preliminary data.</text>
</comment>
<dbReference type="PANTHER" id="PTHR44846">
    <property type="entry name" value="MANNOSYL-D-GLYCERATE TRANSPORT/METABOLISM SYSTEM REPRESSOR MNGR-RELATED"/>
    <property type="match status" value="1"/>
</dbReference>
<dbReference type="RefSeq" id="WP_034639359.1">
    <property type="nucleotide sequence ID" value="NZ_CBCSJC010000008.1"/>
</dbReference>
<evidence type="ECO:0000313" key="6">
    <source>
        <dbReference type="Proteomes" id="UP000027822"/>
    </source>
</evidence>
<evidence type="ECO:0000256" key="3">
    <source>
        <dbReference type="ARBA" id="ARBA00023163"/>
    </source>
</evidence>
<evidence type="ECO:0000259" key="4">
    <source>
        <dbReference type="PROSITE" id="PS50949"/>
    </source>
</evidence>
<dbReference type="InterPro" id="IPR011663">
    <property type="entry name" value="UTRA"/>
</dbReference>
<protein>
    <recommendedName>
        <fullName evidence="4">HTH gntR-type domain-containing protein</fullName>
    </recommendedName>
</protein>
<dbReference type="AlphaFoldDB" id="A0A073KA01"/>
<dbReference type="GO" id="GO:0003677">
    <property type="term" value="F:DNA binding"/>
    <property type="evidence" value="ECO:0007669"/>
    <property type="project" value="UniProtKB-KW"/>
</dbReference>
<accession>A0A073KA01</accession>
<dbReference type="SUPFAM" id="SSF46785">
    <property type="entry name" value="Winged helix' DNA-binding domain"/>
    <property type="match status" value="1"/>
</dbReference>
<proteinExistence type="predicted"/>
<dbReference type="InterPro" id="IPR050679">
    <property type="entry name" value="Bact_HTH_transcr_reg"/>
</dbReference>
<keyword evidence="2" id="KW-0238">DNA-binding</keyword>
<sequence>MKLSRRKGPIYLQIVEILRTRILDKTYSLGENLPPEPQLEKEFEVSKITIRNAVSQLVKEGYVEKHSGKGTKVINNKQFTKLSKGQSFTQVLMKEGHTVRKGDVKVEKIHVTGDCHVPRIIGKSCYKISRMYYLNEEPYIYFSHYISDQYTLPLISETYEASLYELLAKQGVQFSHFQDEFAVEVPPSYICEKLQVKEEHLLKRLRYSYDDHGNLIEYSEAFYNTNLQNYVVKFDV</sequence>
<dbReference type="Pfam" id="PF07702">
    <property type="entry name" value="UTRA"/>
    <property type="match status" value="1"/>
</dbReference>
<keyword evidence="3" id="KW-0804">Transcription</keyword>
<dbReference type="CDD" id="cd07377">
    <property type="entry name" value="WHTH_GntR"/>
    <property type="match status" value="1"/>
</dbReference>
<dbReference type="PROSITE" id="PS50949">
    <property type="entry name" value="HTH_GNTR"/>
    <property type="match status" value="1"/>
</dbReference>
<dbReference type="Proteomes" id="UP000027822">
    <property type="component" value="Unassembled WGS sequence"/>
</dbReference>
<evidence type="ECO:0000256" key="2">
    <source>
        <dbReference type="ARBA" id="ARBA00023125"/>
    </source>
</evidence>
<dbReference type="STRING" id="574376.BAMA_24100"/>
<dbReference type="InterPro" id="IPR028978">
    <property type="entry name" value="Chorismate_lyase_/UTRA_dom_sf"/>
</dbReference>
<dbReference type="SUPFAM" id="SSF64288">
    <property type="entry name" value="Chorismate lyase-like"/>
    <property type="match status" value="1"/>
</dbReference>
<dbReference type="PRINTS" id="PR00035">
    <property type="entry name" value="HTHGNTR"/>
</dbReference>
<dbReference type="Gene3D" id="3.40.1410.10">
    <property type="entry name" value="Chorismate lyase-like"/>
    <property type="match status" value="1"/>
</dbReference>
<evidence type="ECO:0000256" key="1">
    <source>
        <dbReference type="ARBA" id="ARBA00023015"/>
    </source>
</evidence>
<dbReference type="Gene3D" id="1.10.10.10">
    <property type="entry name" value="Winged helix-like DNA-binding domain superfamily/Winged helix DNA-binding domain"/>
    <property type="match status" value="1"/>
</dbReference>
<dbReference type="InterPro" id="IPR036390">
    <property type="entry name" value="WH_DNA-bd_sf"/>
</dbReference>
<dbReference type="Pfam" id="PF00392">
    <property type="entry name" value="GntR"/>
    <property type="match status" value="1"/>
</dbReference>
<dbReference type="GO" id="GO:0003700">
    <property type="term" value="F:DNA-binding transcription factor activity"/>
    <property type="evidence" value="ECO:0007669"/>
    <property type="project" value="InterPro"/>
</dbReference>
<dbReference type="eggNOG" id="COG2188">
    <property type="taxonomic scope" value="Bacteria"/>
</dbReference>
<gene>
    <name evidence="5" type="ORF">BAMA_24100</name>
</gene>